<dbReference type="Pfam" id="PF08885">
    <property type="entry name" value="GSCFA"/>
    <property type="match status" value="1"/>
</dbReference>
<proteinExistence type="predicted"/>
<dbReference type="InterPro" id="IPR014982">
    <property type="entry name" value="GSCFA"/>
</dbReference>
<dbReference type="Proteomes" id="UP000787625">
    <property type="component" value="Unassembled WGS sequence"/>
</dbReference>
<feature type="domain" description="GSCFA" evidence="1">
    <location>
        <begin position="21"/>
        <end position="257"/>
    </location>
</feature>
<dbReference type="SUPFAM" id="SSF52266">
    <property type="entry name" value="SGNH hydrolase"/>
    <property type="match status" value="1"/>
</dbReference>
<sequence length="332" mass="38351">MELYTTVDCKKQGPAISYSSKVMMIGSCFASNMGERMRRLKFDVMVNPYGVLYNPLSISAALLEIVADKVYSDDDLIFFDGRYHSMMHHSSFSGDDNVVVLSNINAALQQAHDCLLQADWLILTFGTSYIYSLPGGTVVANCHKMPERNFMRDLCPHEAMTREYAGMIDRLLSFNPRLRFIFTVSPIRHLRDGLHNNQVSKANLVIFVNDLLRDYPGRAYYFPAYELMLDELRDYRFYDEDMVHPSKLAVDYIWSKFVSMYMSDDARSTMDACESVARMMEHRPFDASSPAYMKFLDKLENTIVGLSDHNHSLDFSKELEYVYQSRKCRGKR</sequence>
<evidence type="ECO:0000259" key="1">
    <source>
        <dbReference type="Pfam" id="PF08885"/>
    </source>
</evidence>
<dbReference type="GO" id="GO:0016788">
    <property type="term" value="F:hydrolase activity, acting on ester bonds"/>
    <property type="evidence" value="ECO:0007669"/>
    <property type="project" value="UniProtKB-ARBA"/>
</dbReference>
<dbReference type="EMBL" id="DWUP01000087">
    <property type="protein sequence ID" value="HJD52918.1"/>
    <property type="molecule type" value="Genomic_DNA"/>
</dbReference>
<comment type="caution">
    <text evidence="2">The sequence shown here is derived from an EMBL/GenBank/DDBJ whole genome shotgun (WGS) entry which is preliminary data.</text>
</comment>
<dbReference type="InterPro" id="IPR036514">
    <property type="entry name" value="SGNH_hydro_sf"/>
</dbReference>
<evidence type="ECO:0000313" key="3">
    <source>
        <dbReference type="Proteomes" id="UP000787625"/>
    </source>
</evidence>
<accession>A0A9D2UI80</accession>
<dbReference type="AlphaFoldDB" id="A0A9D2UI80"/>
<name>A0A9D2UI80_9BACT</name>
<organism evidence="2 3">
    <name type="scientific">Candidatus Avibacteroides avistercoris</name>
    <dbReference type="NCBI Taxonomy" id="2840690"/>
    <lineage>
        <taxon>Bacteria</taxon>
        <taxon>Pseudomonadati</taxon>
        <taxon>Bacteroidota</taxon>
        <taxon>Bacteroidia</taxon>
        <taxon>Bacteroidales</taxon>
        <taxon>Bacteroidaceae</taxon>
        <taxon>Bacteroidaceae incertae sedis</taxon>
        <taxon>Candidatus Avibacteroides</taxon>
    </lineage>
</organism>
<reference evidence="2" key="2">
    <citation type="submission" date="2021-04" db="EMBL/GenBank/DDBJ databases">
        <authorList>
            <person name="Gilroy R."/>
        </authorList>
    </citation>
    <scope>NUCLEOTIDE SEQUENCE</scope>
    <source>
        <strain evidence="2">MalCec1-1739</strain>
    </source>
</reference>
<evidence type="ECO:0000313" key="2">
    <source>
        <dbReference type="EMBL" id="HJD52918.1"/>
    </source>
</evidence>
<reference evidence="2" key="1">
    <citation type="journal article" date="2021" name="PeerJ">
        <title>Extensive microbial diversity within the chicken gut microbiome revealed by metagenomics and culture.</title>
        <authorList>
            <person name="Gilroy R."/>
            <person name="Ravi A."/>
            <person name="Getino M."/>
            <person name="Pursley I."/>
            <person name="Horton D.L."/>
            <person name="Alikhan N.F."/>
            <person name="Baker D."/>
            <person name="Gharbi K."/>
            <person name="Hall N."/>
            <person name="Watson M."/>
            <person name="Adriaenssens E.M."/>
            <person name="Foster-Nyarko E."/>
            <person name="Jarju S."/>
            <person name="Secka A."/>
            <person name="Antonio M."/>
            <person name="Oren A."/>
            <person name="Chaudhuri R.R."/>
            <person name="La Ragione R."/>
            <person name="Hildebrand F."/>
            <person name="Pallen M.J."/>
        </authorList>
    </citation>
    <scope>NUCLEOTIDE SEQUENCE</scope>
    <source>
        <strain evidence="2">MalCec1-1739</strain>
    </source>
</reference>
<dbReference type="Gene3D" id="3.40.50.1110">
    <property type="entry name" value="SGNH hydrolase"/>
    <property type="match status" value="1"/>
</dbReference>
<protein>
    <submittedName>
        <fullName evidence="2">GSCFA domain-containing protein</fullName>
    </submittedName>
</protein>
<gene>
    <name evidence="2" type="ORF">IAA93_04240</name>
</gene>